<evidence type="ECO:0000256" key="1">
    <source>
        <dbReference type="SAM" id="SignalP"/>
    </source>
</evidence>
<name>F9RVX4_9VIBR</name>
<proteinExistence type="predicted"/>
<dbReference type="RefSeq" id="WP_005600123.1">
    <property type="nucleotide sequence ID" value="NZ_AFWE01000226.1"/>
</dbReference>
<organism evidence="2 3">
    <name type="scientific">Vibrio scophthalmi LMG 19158</name>
    <dbReference type="NCBI Taxonomy" id="870967"/>
    <lineage>
        <taxon>Bacteria</taxon>
        <taxon>Pseudomonadati</taxon>
        <taxon>Pseudomonadota</taxon>
        <taxon>Gammaproteobacteria</taxon>
        <taxon>Vibrionales</taxon>
        <taxon>Vibrionaceae</taxon>
        <taxon>Vibrio</taxon>
    </lineage>
</organism>
<protein>
    <submittedName>
        <fullName evidence="2">Uncharacterized protein</fullName>
    </submittedName>
</protein>
<feature type="signal peptide" evidence="1">
    <location>
        <begin position="1"/>
        <end position="19"/>
    </location>
</feature>
<dbReference type="EMBL" id="AFWE01000226">
    <property type="protein sequence ID" value="EGU29300.1"/>
    <property type="molecule type" value="Genomic_DNA"/>
</dbReference>
<dbReference type="AlphaFoldDB" id="F9RVX4"/>
<evidence type="ECO:0000313" key="2">
    <source>
        <dbReference type="EMBL" id="EGU29300.1"/>
    </source>
</evidence>
<keyword evidence="1" id="KW-0732">Signal</keyword>
<sequence>MYKLFFIPFLVFITGYSAASDEISVDLNNLSNVSRVGNEMLSIESEFNGFEINRPLGSVELQGIDWVFYSKDSWESKVNTDAISPLQVIGKFNTENAKSVFSNNFNCSTGVSRNKLAFAGVLTAKGGFSFNVSMLPPGSYRLELYTHNWLSSSDVTACLNTPVGCVTIKNDITFEMTGIKNTIEFITQGLTEELTISYIATPRQFDYQQAQGYHALEAIKITEVK</sequence>
<dbReference type="eggNOG" id="ENOG5031N77">
    <property type="taxonomic scope" value="Bacteria"/>
</dbReference>
<comment type="caution">
    <text evidence="2">The sequence shown here is derived from an EMBL/GenBank/DDBJ whole genome shotgun (WGS) entry which is preliminary data.</text>
</comment>
<feature type="chain" id="PRO_5003387019" evidence="1">
    <location>
        <begin position="20"/>
        <end position="225"/>
    </location>
</feature>
<dbReference type="Proteomes" id="UP000004349">
    <property type="component" value="Unassembled WGS sequence"/>
</dbReference>
<reference evidence="2 3" key="1">
    <citation type="journal article" date="2012" name="Int. J. Syst. Evol. Microbiol.">
        <title>Vibrio caribbeanicus sp. nov., isolated from the marine sponge Scleritoderma cyanea.</title>
        <authorList>
            <person name="Hoffmann M."/>
            <person name="Monday S.R."/>
            <person name="Allard M.W."/>
            <person name="Strain E.A."/>
            <person name="Whittaker P."/>
            <person name="Naum M."/>
            <person name="McCarthy P.J."/>
            <person name="Lopez J.V."/>
            <person name="Fischer M."/>
            <person name="Brown E.W."/>
        </authorList>
    </citation>
    <scope>NUCLEOTIDE SEQUENCE [LARGE SCALE GENOMIC DNA]</scope>
    <source>
        <strain evidence="2 3">LMG 19158</strain>
    </source>
</reference>
<gene>
    <name evidence="2" type="ORF">VIS19158_20671</name>
</gene>
<accession>F9RVX4</accession>
<evidence type="ECO:0000313" key="3">
    <source>
        <dbReference type="Proteomes" id="UP000004349"/>
    </source>
</evidence>